<accession>A0A8J3MZR5</accession>
<protein>
    <submittedName>
        <fullName evidence="2">Membrane protein</fullName>
    </submittedName>
</protein>
<dbReference type="Pfam" id="PF06897">
    <property type="entry name" value="DUF1269"/>
    <property type="match status" value="1"/>
</dbReference>
<keyword evidence="1" id="KW-0472">Membrane</keyword>
<keyword evidence="1" id="KW-1133">Transmembrane helix</keyword>
<evidence type="ECO:0000313" key="2">
    <source>
        <dbReference type="EMBL" id="GHO90728.1"/>
    </source>
</evidence>
<dbReference type="EMBL" id="BNJK01000001">
    <property type="protein sequence ID" value="GHO90728.1"/>
    <property type="molecule type" value="Genomic_DNA"/>
</dbReference>
<evidence type="ECO:0000256" key="1">
    <source>
        <dbReference type="SAM" id="Phobius"/>
    </source>
</evidence>
<proteinExistence type="predicted"/>
<sequence>MSNLFVLKCKDEATAENIVSTIRQLQSQRLITMEDAALATVDTNGKPKIRQAHDLVGAGAMGGAFWGMLVGLLFLSPLLGAAIGAGAGALVGKMSDVGIDDNFIKQVGNAIHPGEAALFLLTRNEVADKVLPALRQHQFEVIQTSLSAEDEARLHEMLGPAVPAQA</sequence>
<feature type="transmembrane region" description="Helical" evidence="1">
    <location>
        <begin position="64"/>
        <end position="91"/>
    </location>
</feature>
<keyword evidence="1" id="KW-0812">Transmembrane</keyword>
<comment type="caution">
    <text evidence="2">The sequence shown here is derived from an EMBL/GenBank/DDBJ whole genome shotgun (WGS) entry which is preliminary data.</text>
</comment>
<name>A0A8J3MZR5_9CHLR</name>
<dbReference type="InterPro" id="IPR009200">
    <property type="entry name" value="DUF1269_membrane"/>
</dbReference>
<keyword evidence="3" id="KW-1185">Reference proteome</keyword>
<dbReference type="Proteomes" id="UP000597444">
    <property type="component" value="Unassembled WGS sequence"/>
</dbReference>
<gene>
    <name evidence="2" type="ORF">KSF_007760</name>
</gene>
<organism evidence="2 3">
    <name type="scientific">Reticulibacter mediterranei</name>
    <dbReference type="NCBI Taxonomy" id="2778369"/>
    <lineage>
        <taxon>Bacteria</taxon>
        <taxon>Bacillati</taxon>
        <taxon>Chloroflexota</taxon>
        <taxon>Ktedonobacteria</taxon>
        <taxon>Ktedonobacterales</taxon>
        <taxon>Reticulibacteraceae</taxon>
        <taxon>Reticulibacter</taxon>
    </lineage>
</organism>
<reference evidence="2" key="1">
    <citation type="submission" date="2020-10" db="EMBL/GenBank/DDBJ databases">
        <title>Taxonomic study of unclassified bacteria belonging to the class Ktedonobacteria.</title>
        <authorList>
            <person name="Yabe S."/>
            <person name="Wang C.M."/>
            <person name="Zheng Y."/>
            <person name="Sakai Y."/>
            <person name="Cavaletti L."/>
            <person name="Monciardini P."/>
            <person name="Donadio S."/>
        </authorList>
    </citation>
    <scope>NUCLEOTIDE SEQUENCE</scope>
    <source>
        <strain evidence="2">ID150040</strain>
    </source>
</reference>
<evidence type="ECO:0000313" key="3">
    <source>
        <dbReference type="Proteomes" id="UP000597444"/>
    </source>
</evidence>
<dbReference type="RefSeq" id="WP_220201672.1">
    <property type="nucleotide sequence ID" value="NZ_BNJK01000001.1"/>
</dbReference>
<dbReference type="AlphaFoldDB" id="A0A8J3MZR5"/>